<dbReference type="OrthoDB" id="411535at2759"/>
<dbReference type="RefSeq" id="XP_004351504.1">
    <property type="nucleotide sequence ID" value="XM_004351452.1"/>
</dbReference>
<dbReference type="VEuPathDB" id="AmoebaDB:ACA1_148540"/>
<keyword evidence="1" id="KW-0472">Membrane</keyword>
<feature type="transmembrane region" description="Helical" evidence="1">
    <location>
        <begin position="124"/>
        <end position="148"/>
    </location>
</feature>
<sequence length="174" mass="19879">MDFLGATLNNAMGEGFNLTEEINKAWEELDLPTWDKLAEHGSGSWENLQEFIGAVDWNEPWLLGLAIFYATLLITIFWTRKMFNVQTALWILILGLVGAAQYINEVAMAHWELFAAKPYFTKNGFFVSVIFSFPLLLLAVVITINFLVMSCEMMAKLKAAQLREKHKDQRKKAN</sequence>
<keyword evidence="1 2" id="KW-0812">Transmembrane</keyword>
<dbReference type="InterPro" id="IPR026721">
    <property type="entry name" value="TMEM18"/>
</dbReference>
<dbReference type="GeneID" id="14923685"/>
<feature type="transmembrane region" description="Helical" evidence="1">
    <location>
        <begin position="85"/>
        <end position="104"/>
    </location>
</feature>
<dbReference type="KEGG" id="acan:ACA1_148540"/>
<proteinExistence type="predicted"/>
<dbReference type="EMBL" id="KB007870">
    <property type="protein sequence ID" value="ELR22727.1"/>
    <property type="molecule type" value="Genomic_DNA"/>
</dbReference>
<gene>
    <name evidence="2" type="ORF">ACA1_148540</name>
</gene>
<keyword evidence="3" id="KW-1185">Reference proteome</keyword>
<keyword evidence="1" id="KW-1133">Transmembrane helix</keyword>
<reference evidence="2 3" key="1">
    <citation type="journal article" date="2013" name="Genome Biol.">
        <title>Genome of Acanthamoeba castellanii highlights extensive lateral gene transfer and early evolution of tyrosine kinase signaling.</title>
        <authorList>
            <person name="Clarke M."/>
            <person name="Lohan A.J."/>
            <person name="Liu B."/>
            <person name="Lagkouvardos I."/>
            <person name="Roy S."/>
            <person name="Zafar N."/>
            <person name="Bertelli C."/>
            <person name="Schilde C."/>
            <person name="Kianianmomeni A."/>
            <person name="Burglin T.R."/>
            <person name="Frech C."/>
            <person name="Turcotte B."/>
            <person name="Kopec K.O."/>
            <person name="Synnott J.M."/>
            <person name="Choo C."/>
            <person name="Paponov I."/>
            <person name="Finkler A."/>
            <person name="Soon Heng Tan C."/>
            <person name="Hutchins A.P."/>
            <person name="Weinmeier T."/>
            <person name="Rattei T."/>
            <person name="Chu J.S."/>
            <person name="Gimenez G."/>
            <person name="Irimia M."/>
            <person name="Rigden D.J."/>
            <person name="Fitzpatrick D.A."/>
            <person name="Lorenzo-Morales J."/>
            <person name="Bateman A."/>
            <person name="Chiu C.H."/>
            <person name="Tang P."/>
            <person name="Hegemann P."/>
            <person name="Fromm H."/>
            <person name="Raoult D."/>
            <person name="Greub G."/>
            <person name="Miranda-Saavedra D."/>
            <person name="Chen N."/>
            <person name="Nash P."/>
            <person name="Ginger M.L."/>
            <person name="Horn M."/>
            <person name="Schaap P."/>
            <person name="Caler L."/>
            <person name="Loftus B."/>
        </authorList>
    </citation>
    <scope>NUCLEOTIDE SEQUENCE [LARGE SCALE GENOMIC DNA]</scope>
    <source>
        <strain evidence="2 3">Neff</strain>
    </source>
</reference>
<dbReference type="AlphaFoldDB" id="L8HBV9"/>
<accession>L8HBV9</accession>
<evidence type="ECO:0000313" key="3">
    <source>
        <dbReference type="Proteomes" id="UP000011083"/>
    </source>
</evidence>
<organism evidence="2 3">
    <name type="scientific">Acanthamoeba castellanii (strain ATCC 30010 / Neff)</name>
    <dbReference type="NCBI Taxonomy" id="1257118"/>
    <lineage>
        <taxon>Eukaryota</taxon>
        <taxon>Amoebozoa</taxon>
        <taxon>Discosea</taxon>
        <taxon>Longamoebia</taxon>
        <taxon>Centramoebida</taxon>
        <taxon>Acanthamoebidae</taxon>
        <taxon>Acanthamoeba</taxon>
    </lineage>
</organism>
<feature type="transmembrane region" description="Helical" evidence="1">
    <location>
        <begin position="61"/>
        <end position="78"/>
    </location>
</feature>
<evidence type="ECO:0000313" key="2">
    <source>
        <dbReference type="EMBL" id="ELR22727.1"/>
    </source>
</evidence>
<evidence type="ECO:0000256" key="1">
    <source>
        <dbReference type="SAM" id="Phobius"/>
    </source>
</evidence>
<dbReference type="OMA" id="TFSKQQY"/>
<protein>
    <submittedName>
        <fullName evidence="2">Transmembrane protein 18, putative</fullName>
    </submittedName>
</protein>
<dbReference type="Pfam" id="PF14770">
    <property type="entry name" value="TMEM18"/>
    <property type="match status" value="1"/>
</dbReference>
<dbReference type="Proteomes" id="UP000011083">
    <property type="component" value="Unassembled WGS sequence"/>
</dbReference>
<name>L8HBV9_ACACF</name>